<organism evidence="2 3">
    <name type="scientific">Bacillus bruguierae</name>
    <dbReference type="NCBI Taxonomy" id="3127667"/>
    <lineage>
        <taxon>Bacteria</taxon>
        <taxon>Bacillati</taxon>
        <taxon>Bacillota</taxon>
        <taxon>Bacilli</taxon>
        <taxon>Bacillales</taxon>
        <taxon>Bacillaceae</taxon>
        <taxon>Bacillus</taxon>
    </lineage>
</organism>
<dbReference type="InterPro" id="IPR014194">
    <property type="entry name" value="Spore_III_AE"/>
</dbReference>
<feature type="transmembrane region" description="Helical" evidence="1">
    <location>
        <begin position="358"/>
        <end position="387"/>
    </location>
</feature>
<keyword evidence="3" id="KW-1185">Reference proteome</keyword>
<sequence>MVRSFGIKLSFAFFLFFSLPIIVQASPLEQNVVDEQLGKLGIEGVKKYWDDLVAKYGGYLPESQKGNFMEFVKGEKEFSIKEWVIGLLKYLFHELVANGKLLGTLIMLTIFSALLQSLQSAFAKSSVGKIADAVVYMVLIVFALNSFYVVMTYTKDTIQTMIDFILALLPILLALIATGGGVVSVSFFHPIIVFLMNTSGMLMNYIVLPLLLLATILSIVSTMSDQYKVTKLSKLLQNVSVSIIGIFLTIFLGVLSVQGTATAVADGIAVKTAKFVTGNFIPVVGRMFTEAADTVLSASALLKNTVGIVGVVILLLIVAFPAIQIFCIAFIYKFAAAVLQPVGGGTIIQCLDIIGRSIIYVFACLAIVSFMFFLSITIVIAAGNITLMMR</sequence>
<dbReference type="NCBIfam" id="TIGR02829">
    <property type="entry name" value="spore_III_AE"/>
    <property type="match status" value="1"/>
</dbReference>
<dbReference type="Proteomes" id="UP001372526">
    <property type="component" value="Unassembled WGS sequence"/>
</dbReference>
<evidence type="ECO:0000313" key="3">
    <source>
        <dbReference type="Proteomes" id="UP001372526"/>
    </source>
</evidence>
<feature type="transmembrane region" description="Helical" evidence="1">
    <location>
        <begin position="306"/>
        <end position="332"/>
    </location>
</feature>
<keyword evidence="1" id="KW-0472">Membrane</keyword>
<dbReference type="RefSeq" id="WP_336471423.1">
    <property type="nucleotide sequence ID" value="NZ_JBAWSX010000001.1"/>
</dbReference>
<accession>A0ABU8FEN3</accession>
<evidence type="ECO:0000256" key="1">
    <source>
        <dbReference type="SAM" id="Phobius"/>
    </source>
</evidence>
<dbReference type="EMBL" id="JBAWSX010000001">
    <property type="protein sequence ID" value="MEI4800361.1"/>
    <property type="molecule type" value="Genomic_DNA"/>
</dbReference>
<feature type="transmembrane region" description="Helical" evidence="1">
    <location>
        <begin position="101"/>
        <end position="122"/>
    </location>
</feature>
<reference evidence="2 3" key="1">
    <citation type="submission" date="2024-01" db="EMBL/GenBank/DDBJ databases">
        <title>Seven novel Bacillus-like species.</title>
        <authorList>
            <person name="Liu G."/>
        </authorList>
    </citation>
    <scope>NUCLEOTIDE SEQUENCE [LARGE SCALE GENOMIC DNA]</scope>
    <source>
        <strain evidence="2 3">FJAT-51639</strain>
    </source>
</reference>
<name>A0ABU8FEN3_9BACI</name>
<keyword evidence="1" id="KW-1133">Transmembrane helix</keyword>
<keyword evidence="1" id="KW-0812">Transmembrane</keyword>
<proteinExistence type="predicted"/>
<protein>
    <submittedName>
        <fullName evidence="2">Stage III sporulation protein AE</fullName>
    </submittedName>
</protein>
<feature type="transmembrane region" description="Helical" evidence="1">
    <location>
        <begin position="134"/>
        <end position="153"/>
    </location>
</feature>
<feature type="transmembrane region" description="Helical" evidence="1">
    <location>
        <begin position="165"/>
        <end position="195"/>
    </location>
</feature>
<comment type="caution">
    <text evidence="2">The sequence shown here is derived from an EMBL/GenBank/DDBJ whole genome shotgun (WGS) entry which is preliminary data.</text>
</comment>
<dbReference type="Pfam" id="PF09546">
    <property type="entry name" value="Spore_III_AE"/>
    <property type="match status" value="1"/>
</dbReference>
<feature type="transmembrane region" description="Helical" evidence="1">
    <location>
        <begin position="235"/>
        <end position="255"/>
    </location>
</feature>
<gene>
    <name evidence="2" type="primary">spoIIIAE</name>
    <name evidence="2" type="ORF">WAZ07_03285</name>
</gene>
<evidence type="ECO:0000313" key="2">
    <source>
        <dbReference type="EMBL" id="MEI4800361.1"/>
    </source>
</evidence>
<feature type="transmembrane region" description="Helical" evidence="1">
    <location>
        <begin position="202"/>
        <end position="223"/>
    </location>
</feature>